<evidence type="ECO:0008006" key="5">
    <source>
        <dbReference type="Google" id="ProtNLM"/>
    </source>
</evidence>
<comment type="caution">
    <text evidence="3">The sequence shown here is derived from an EMBL/GenBank/DDBJ whole genome shotgun (WGS) entry which is preliminary data.</text>
</comment>
<evidence type="ECO:0000313" key="3">
    <source>
        <dbReference type="EMBL" id="MFC5151315.1"/>
    </source>
</evidence>
<evidence type="ECO:0000256" key="2">
    <source>
        <dbReference type="SAM" id="Phobius"/>
    </source>
</evidence>
<proteinExistence type="predicted"/>
<keyword evidence="4" id="KW-1185">Reference proteome</keyword>
<dbReference type="EMBL" id="JBHSKP010000003">
    <property type="protein sequence ID" value="MFC5151315.1"/>
    <property type="molecule type" value="Genomic_DNA"/>
</dbReference>
<feature type="compositionally biased region" description="Gly residues" evidence="1">
    <location>
        <begin position="277"/>
        <end position="286"/>
    </location>
</feature>
<name>A0ABW0AC38_9ACTN</name>
<evidence type="ECO:0000256" key="1">
    <source>
        <dbReference type="SAM" id="MobiDB-lite"/>
    </source>
</evidence>
<gene>
    <name evidence="3" type="ORF">ACFPRH_06205</name>
</gene>
<dbReference type="Proteomes" id="UP001596160">
    <property type="component" value="Unassembled WGS sequence"/>
</dbReference>
<feature type="transmembrane region" description="Helical" evidence="2">
    <location>
        <begin position="12"/>
        <end position="35"/>
    </location>
</feature>
<keyword evidence="2" id="KW-0472">Membrane</keyword>
<keyword evidence="2" id="KW-1133">Transmembrane helix</keyword>
<feature type="compositionally biased region" description="Basic residues" evidence="1">
    <location>
        <begin position="234"/>
        <end position="249"/>
    </location>
</feature>
<keyword evidence="2" id="KW-0812">Transmembrane</keyword>
<sequence length="286" mass="30977">MGWITGEARFALWWLLGFAAVNAALGCWCLIRGWTDRATVRRVKREGIGPVEASWQAGGERTAARTAVGLLALGGAVDISDAGVVTAVPGAPEPSDPVLSALLEGIRRRSARKKTRLYEILDTDEFAPYRSRLADRVPAVRRYAERGRVVVAFAACGISFGLSAHGFAAGVRLPFLDGDPALWVLVWWPVWGLLALCAAAWPDERTRRWRRFNRYCRRVADTALEGLPDRTRRALGKGAFRRTPPRPRRAQGPARSKRDAPHQGGGSGWSDDTGTSSCGGGCGGGD</sequence>
<feature type="transmembrane region" description="Helical" evidence="2">
    <location>
        <begin position="181"/>
        <end position="201"/>
    </location>
</feature>
<accession>A0ABW0AC38</accession>
<evidence type="ECO:0000313" key="4">
    <source>
        <dbReference type="Proteomes" id="UP001596160"/>
    </source>
</evidence>
<reference evidence="4" key="1">
    <citation type="journal article" date="2019" name="Int. J. Syst. Evol. Microbiol.">
        <title>The Global Catalogue of Microorganisms (GCM) 10K type strain sequencing project: providing services to taxonomists for standard genome sequencing and annotation.</title>
        <authorList>
            <consortium name="The Broad Institute Genomics Platform"/>
            <consortium name="The Broad Institute Genome Sequencing Center for Infectious Disease"/>
            <person name="Wu L."/>
            <person name="Ma J."/>
        </authorList>
    </citation>
    <scope>NUCLEOTIDE SEQUENCE [LARGE SCALE GENOMIC DNA]</scope>
    <source>
        <strain evidence="4">PCU 266</strain>
    </source>
</reference>
<organism evidence="3 4">
    <name type="scientific">Streptomyces amakusaensis</name>
    <dbReference type="NCBI Taxonomy" id="67271"/>
    <lineage>
        <taxon>Bacteria</taxon>
        <taxon>Bacillati</taxon>
        <taxon>Actinomycetota</taxon>
        <taxon>Actinomycetes</taxon>
        <taxon>Kitasatosporales</taxon>
        <taxon>Streptomycetaceae</taxon>
        <taxon>Streptomyces</taxon>
    </lineage>
</organism>
<feature type="region of interest" description="Disordered" evidence="1">
    <location>
        <begin position="234"/>
        <end position="286"/>
    </location>
</feature>
<protein>
    <recommendedName>
        <fullName evidence="5">TIGR04222 domain-containing membrane protein</fullName>
    </recommendedName>
</protein>
<feature type="transmembrane region" description="Helical" evidence="2">
    <location>
        <begin position="149"/>
        <end position="169"/>
    </location>
</feature>
<dbReference type="RefSeq" id="WP_344475107.1">
    <property type="nucleotide sequence ID" value="NZ_BAAASB010000005.1"/>
</dbReference>